<feature type="compositionally biased region" description="Polar residues" evidence="1">
    <location>
        <begin position="1065"/>
        <end position="1077"/>
    </location>
</feature>
<dbReference type="InterPro" id="IPR039041">
    <property type="entry name" value="Nav/unc-53"/>
</dbReference>
<feature type="compositionally biased region" description="Polar residues" evidence="1">
    <location>
        <begin position="405"/>
        <end position="414"/>
    </location>
</feature>
<feature type="compositionally biased region" description="Polar residues" evidence="1">
    <location>
        <begin position="327"/>
        <end position="343"/>
    </location>
</feature>
<organism evidence="3 4">
    <name type="scientific">Strongylocentrotus purpuratus</name>
    <name type="common">Purple sea urchin</name>
    <dbReference type="NCBI Taxonomy" id="7668"/>
    <lineage>
        <taxon>Eukaryota</taxon>
        <taxon>Metazoa</taxon>
        <taxon>Echinodermata</taxon>
        <taxon>Eleutherozoa</taxon>
        <taxon>Echinozoa</taxon>
        <taxon>Echinoidea</taxon>
        <taxon>Euechinoidea</taxon>
        <taxon>Echinacea</taxon>
        <taxon>Camarodonta</taxon>
        <taxon>Echinidea</taxon>
        <taxon>Strongylocentrotidae</taxon>
        <taxon>Strongylocentrotus</taxon>
    </lineage>
</organism>
<reference evidence="4" key="1">
    <citation type="submission" date="2015-02" db="EMBL/GenBank/DDBJ databases">
        <title>Genome sequencing for Strongylocentrotus purpuratus.</title>
        <authorList>
            <person name="Murali S."/>
            <person name="Liu Y."/>
            <person name="Vee V."/>
            <person name="English A."/>
            <person name="Wang M."/>
            <person name="Skinner E."/>
            <person name="Han Y."/>
            <person name="Muzny D.M."/>
            <person name="Worley K.C."/>
            <person name="Gibbs R.A."/>
        </authorList>
    </citation>
    <scope>NUCLEOTIDE SEQUENCE</scope>
</reference>
<feature type="compositionally biased region" description="Polar residues" evidence="1">
    <location>
        <begin position="959"/>
        <end position="978"/>
    </location>
</feature>
<feature type="region of interest" description="Disordered" evidence="1">
    <location>
        <begin position="114"/>
        <end position="163"/>
    </location>
</feature>
<dbReference type="SUPFAM" id="SSF47576">
    <property type="entry name" value="Calponin-homology domain, CH-domain"/>
    <property type="match status" value="1"/>
</dbReference>
<dbReference type="GO" id="GO:0007399">
    <property type="term" value="P:nervous system development"/>
    <property type="evidence" value="ECO:0000318"/>
    <property type="project" value="GO_Central"/>
</dbReference>
<dbReference type="PANTHER" id="PTHR12784:SF28">
    <property type="entry name" value="PROTEIN SICKIE"/>
    <property type="match status" value="1"/>
</dbReference>
<feature type="compositionally biased region" description="Polar residues" evidence="1">
    <location>
        <begin position="307"/>
        <end position="316"/>
    </location>
</feature>
<feature type="region of interest" description="Disordered" evidence="1">
    <location>
        <begin position="53"/>
        <end position="97"/>
    </location>
</feature>
<protein>
    <recommendedName>
        <fullName evidence="2">Calponin-homology (CH) domain-containing protein</fullName>
    </recommendedName>
</protein>
<dbReference type="Proteomes" id="UP000007110">
    <property type="component" value="Unassembled WGS sequence"/>
</dbReference>
<feature type="compositionally biased region" description="Low complexity" evidence="1">
    <location>
        <begin position="149"/>
        <end position="163"/>
    </location>
</feature>
<feature type="compositionally biased region" description="Basic and acidic residues" evidence="1">
    <location>
        <begin position="859"/>
        <end position="876"/>
    </location>
</feature>
<dbReference type="PROSITE" id="PS50021">
    <property type="entry name" value="CH"/>
    <property type="match status" value="1"/>
</dbReference>
<dbReference type="OMA" id="HPRACAF"/>
<feature type="compositionally biased region" description="Low complexity" evidence="1">
    <location>
        <begin position="344"/>
        <end position="380"/>
    </location>
</feature>
<evidence type="ECO:0000259" key="2">
    <source>
        <dbReference type="PROSITE" id="PS50021"/>
    </source>
</evidence>
<sequence length="1249" mass="129544">MIENIEKCLGCLNSKGVATDGLLARDLHQGNLKSVLGLFFSLSRYKQLLQQEDQERRKKAAAGGGNTVAQQRAQNAKHAQPPPPPRPNGHSKPSSAQLRVTGARLAVRPQATVNGTSLSFGEPSSINSSTTSLSVASNPTRTQGRAIPNGSSRANGNNNNIAGQAASRINGSYQGINKSSQNLTSGVQKQTERQVHVGASNGVTQQAKVAPNQSVRRVAQSGASKGREAQSAGRAAASSGRAASRSQSPPSHVHLNGANNQSRGRATQEKESTRSTSQQKSGRVTPNPHTSGRSTPNPHDKLGQPALNGSRNTVSVDQRRTAGQGPKQRSLSPSEQAPSKPTNHSTVSSSSSHGARSQSGASSSGYHHSSGRSSGGSVTSMPKPQTRPSHGATSTAGVVRRQPPAGSSSQNSGNVRRKGSSSARSSSSDMGSRIPTPNSGPAAPRGGGLKAPGQRNSIGASISNDKSRGPSPVPNSHGAIPGSKKTSSSQVHQSSSGIPSTSSTSNMKPPGSGLAAPRSQTRSPSPGMASKGGAGSSSKLDAASKSKARSSSVPAGQKGIPTPKSSAGGAGKPPLAAGGGGGGDKAGSKIPPANNGKGSMLTKLKIFGKDGKGPPPAAKEKEPEKPKDAVVKSKPAPGKSSIAKPLPPKRDSSSGRQAAPAKKPAAKESKLAPPSKVEKKVKAEEPVPESHESRVARERTNSNGAVSPGLTLGSSSPKNALKAVAQKTIGRAFGGAKPRTSPKLGHKEYVQSDLNNSDLSDEGSKLPMPESKLKSRLPLHSGEGDGSVKSDILECGKMSGLKMPSNKMSTSKVKPVQTVTSQQHGGPSGASQIPSSRGIPKPGSTQRSGLKAPGATAAKKTEPTPSSEKESEEKVTYTRGGAYSPVPPKPPLQTEPIPILDSEKAVVEPSKSPVVKTPSSGGRNSITTSPSHNRSPANTATVAPFNYTGSRPPSKDCSDTISIAASNETDSANGTPIHSQISISSTTSQSSENSVIFQPKMEEDFCTTVYKNDKAVTTFGSTPKQQPRVLKSIPDVQSSSDYNVTVMNSQVGARPSPVPNRATKETTFGDSITTQLKEPSPEVRQSPDMPNSHRTSSLTRRGSLGSTSKLRSMSTVSIPTESTNDSTVMTTKPDGTYQPLLSKGYLNSMRRTFSNRSHLNDLQFTDQTNQTLIDDCNDYVSEDIASGYVSDGDILHRSAGLGDIGSGYMSEGGGTLYARRIGMSFRVHDGMAAVREYLSKSMDLSDEER</sequence>
<feature type="region of interest" description="Disordered" evidence="1">
    <location>
        <begin position="199"/>
        <end position="990"/>
    </location>
</feature>
<feature type="compositionally biased region" description="Low complexity" evidence="1">
    <location>
        <begin position="536"/>
        <end position="555"/>
    </location>
</feature>
<dbReference type="GeneID" id="105441946"/>
<feature type="compositionally biased region" description="Low complexity" evidence="1">
    <location>
        <begin position="483"/>
        <end position="505"/>
    </location>
</feature>
<dbReference type="InterPro" id="IPR001715">
    <property type="entry name" value="CH_dom"/>
</dbReference>
<accession>A0A7M7NZD8</accession>
<feature type="compositionally biased region" description="Low complexity" evidence="1">
    <location>
        <begin position="907"/>
        <end position="920"/>
    </location>
</feature>
<dbReference type="InterPro" id="IPR036872">
    <property type="entry name" value="CH_dom_sf"/>
</dbReference>
<dbReference type="OrthoDB" id="2161974at2759"/>
<feature type="compositionally biased region" description="Basic and acidic residues" evidence="1">
    <location>
        <begin position="782"/>
        <end position="794"/>
    </location>
</feature>
<feature type="compositionally biased region" description="Polar residues" evidence="1">
    <location>
        <begin position="921"/>
        <end position="951"/>
    </location>
</feature>
<dbReference type="InParanoid" id="A0A7M7NZD8"/>
<feature type="compositionally biased region" description="Low complexity" evidence="1">
    <location>
        <begin position="420"/>
        <end position="433"/>
    </location>
</feature>
<feature type="compositionally biased region" description="Basic and acidic residues" evidence="1">
    <location>
        <begin position="665"/>
        <end position="700"/>
    </location>
</feature>
<dbReference type="PANTHER" id="PTHR12784">
    <property type="entry name" value="STEERIN"/>
    <property type="match status" value="1"/>
</dbReference>
<feature type="compositionally biased region" description="Polar residues" evidence="1">
    <location>
        <begin position="382"/>
        <end position="396"/>
    </location>
</feature>
<feature type="domain" description="Calponin-homology (CH)" evidence="2">
    <location>
        <begin position="1"/>
        <end position="47"/>
    </location>
</feature>
<feature type="compositionally biased region" description="Basic and acidic residues" evidence="1">
    <location>
        <begin position="607"/>
        <end position="631"/>
    </location>
</feature>
<name>A0A7M7NZD8_STRPU</name>
<dbReference type="EnsemblMetazoa" id="XM_030988077">
    <property type="protein sequence ID" value="XP_030843937"/>
    <property type="gene ID" value="LOC105441946"/>
</dbReference>
<feature type="region of interest" description="Disordered" evidence="1">
    <location>
        <begin position="1050"/>
        <end position="1135"/>
    </location>
</feature>
<proteinExistence type="predicted"/>
<evidence type="ECO:0000256" key="1">
    <source>
        <dbReference type="SAM" id="MobiDB-lite"/>
    </source>
</evidence>
<dbReference type="AlphaFoldDB" id="A0A7M7NZD8"/>
<dbReference type="GO" id="GO:0022008">
    <property type="term" value="P:neurogenesis"/>
    <property type="evidence" value="ECO:0007669"/>
    <property type="project" value="InterPro"/>
</dbReference>
<feature type="compositionally biased region" description="Low complexity" evidence="1">
    <location>
        <begin position="229"/>
        <end position="251"/>
    </location>
</feature>
<feature type="compositionally biased region" description="Polar residues" evidence="1">
    <location>
        <begin position="1088"/>
        <end position="1130"/>
    </location>
</feature>
<keyword evidence="4" id="KW-1185">Reference proteome</keyword>
<feature type="compositionally biased region" description="Low complexity" evidence="1">
    <location>
        <begin position="124"/>
        <end position="138"/>
    </location>
</feature>
<feature type="compositionally biased region" description="Polar residues" evidence="1">
    <location>
        <begin position="454"/>
        <end position="464"/>
    </location>
</feature>
<dbReference type="KEGG" id="spu:105441946"/>
<feature type="compositionally biased region" description="Polar residues" evidence="1">
    <location>
        <begin position="201"/>
        <end position="215"/>
    </location>
</feature>
<feature type="compositionally biased region" description="Low complexity" evidence="1">
    <location>
        <begin position="979"/>
        <end position="990"/>
    </location>
</feature>
<feature type="compositionally biased region" description="Polar residues" evidence="1">
    <location>
        <begin position="806"/>
        <end position="835"/>
    </location>
</feature>
<dbReference type="Gene3D" id="1.10.418.10">
    <property type="entry name" value="Calponin-like domain"/>
    <property type="match status" value="1"/>
</dbReference>
<evidence type="ECO:0000313" key="3">
    <source>
        <dbReference type="EnsemblMetazoa" id="XP_030843937"/>
    </source>
</evidence>
<dbReference type="RefSeq" id="XP_030843937.1">
    <property type="nucleotide sequence ID" value="XM_030988077.1"/>
</dbReference>
<feature type="compositionally biased region" description="Polar residues" evidence="1">
    <location>
        <begin position="274"/>
        <end position="297"/>
    </location>
</feature>
<evidence type="ECO:0000313" key="4">
    <source>
        <dbReference type="Proteomes" id="UP000007110"/>
    </source>
</evidence>
<reference evidence="3" key="2">
    <citation type="submission" date="2021-01" db="UniProtKB">
        <authorList>
            <consortium name="EnsemblMetazoa"/>
        </authorList>
    </citation>
    <scope>IDENTIFICATION</scope>
</reference>